<evidence type="ECO:0000256" key="2">
    <source>
        <dbReference type="SAM" id="SignalP"/>
    </source>
</evidence>
<dbReference type="PANTHER" id="PTHR13271">
    <property type="entry name" value="UNCHARACTERIZED PUTATIVE METHYLTRANSFERASE"/>
    <property type="match status" value="1"/>
</dbReference>
<reference evidence="4 5" key="1">
    <citation type="journal article" date="2012" name="Genome Biol.">
        <title>Genome and low-iron response of an oceanic diatom adapted to chronic iron limitation.</title>
        <authorList>
            <person name="Lommer M."/>
            <person name="Specht M."/>
            <person name="Roy A.S."/>
            <person name="Kraemer L."/>
            <person name="Andreson R."/>
            <person name="Gutowska M.A."/>
            <person name="Wolf J."/>
            <person name="Bergner S.V."/>
            <person name="Schilhabel M.B."/>
            <person name="Klostermeier U.C."/>
            <person name="Beiko R.G."/>
            <person name="Rosenstiel P."/>
            <person name="Hippler M."/>
            <person name="Laroche J."/>
        </authorList>
    </citation>
    <scope>NUCLEOTIDE SEQUENCE [LARGE SCALE GENOMIC DNA]</scope>
    <source>
        <strain evidence="4 5">CCMP1005</strain>
    </source>
</reference>
<sequence length="406" mass="45937">MAACLALRTFVIGAAVTAATAAAALPTDEHGDYNGIDLIEWITSHPDGMIHESIRIGRERPGDPTSINGLFVKADGKPIEKGETIAQIPWDHIISPGNAYRNYKFTSCKAIYNLAKELRRGETSSKAPYVKYLLTQSSGTMPGEFSKAGKKFLTKMLGGDDLPPYEETWKDDYERMWLDQCAGDESDEVERFAYWLTSSRDEDTLMVPIYDMANHSNDSTKLNTLSYKPREAGDVFRFVASMRIEPGAQVYNSYNRCGSCADVDHDECETFSFYKTPDLFVHFGFVEDYPQSWEFDRTDDQTVDEEFEFCLEKDDKTGELVVTWEEDAMPDDEDIAWVKEHINRLGVLEKDKERLEENLVAKSNDDAGAKLMTRAEWDSIWTYHRALTTALNAALQSSDASRSDEL</sequence>
<accession>K0RLH3</accession>
<keyword evidence="1" id="KW-0175">Coiled coil</keyword>
<dbReference type="PROSITE" id="PS50280">
    <property type="entry name" value="SET"/>
    <property type="match status" value="1"/>
</dbReference>
<dbReference type="InterPro" id="IPR046341">
    <property type="entry name" value="SET_dom_sf"/>
</dbReference>
<gene>
    <name evidence="4" type="ORF">THAOC_31386</name>
</gene>
<protein>
    <recommendedName>
        <fullName evidence="3">SET domain-containing protein</fullName>
    </recommendedName>
</protein>
<dbReference type="eggNOG" id="ENOG502T3H7">
    <property type="taxonomic scope" value="Eukaryota"/>
</dbReference>
<evidence type="ECO:0000259" key="3">
    <source>
        <dbReference type="PROSITE" id="PS50280"/>
    </source>
</evidence>
<dbReference type="OMA" id="YNSYNRC"/>
<name>K0RLH3_THAOC</name>
<dbReference type="SUPFAM" id="SSF82199">
    <property type="entry name" value="SET domain"/>
    <property type="match status" value="1"/>
</dbReference>
<feature type="signal peptide" evidence="2">
    <location>
        <begin position="1"/>
        <end position="24"/>
    </location>
</feature>
<dbReference type="InterPro" id="IPR050600">
    <property type="entry name" value="SETD3_SETD6_MTase"/>
</dbReference>
<evidence type="ECO:0000256" key="1">
    <source>
        <dbReference type="SAM" id="Coils"/>
    </source>
</evidence>
<dbReference type="GO" id="GO:0016279">
    <property type="term" value="F:protein-lysine N-methyltransferase activity"/>
    <property type="evidence" value="ECO:0007669"/>
    <property type="project" value="TreeGrafter"/>
</dbReference>
<dbReference type="EMBL" id="AGNL01044509">
    <property type="protein sequence ID" value="EJK49706.1"/>
    <property type="molecule type" value="Genomic_DNA"/>
</dbReference>
<dbReference type="OrthoDB" id="44151at2759"/>
<dbReference type="Proteomes" id="UP000266841">
    <property type="component" value="Unassembled WGS sequence"/>
</dbReference>
<feature type="domain" description="SET" evidence="3">
    <location>
        <begin position="52"/>
        <end position="255"/>
    </location>
</feature>
<evidence type="ECO:0000313" key="4">
    <source>
        <dbReference type="EMBL" id="EJK49706.1"/>
    </source>
</evidence>
<dbReference type="Pfam" id="PF00856">
    <property type="entry name" value="SET"/>
    <property type="match status" value="1"/>
</dbReference>
<evidence type="ECO:0000313" key="5">
    <source>
        <dbReference type="Proteomes" id="UP000266841"/>
    </source>
</evidence>
<dbReference type="CDD" id="cd10527">
    <property type="entry name" value="SET_LSMT"/>
    <property type="match status" value="1"/>
</dbReference>
<proteinExistence type="predicted"/>
<organism evidence="4 5">
    <name type="scientific">Thalassiosira oceanica</name>
    <name type="common">Marine diatom</name>
    <dbReference type="NCBI Taxonomy" id="159749"/>
    <lineage>
        <taxon>Eukaryota</taxon>
        <taxon>Sar</taxon>
        <taxon>Stramenopiles</taxon>
        <taxon>Ochrophyta</taxon>
        <taxon>Bacillariophyta</taxon>
        <taxon>Coscinodiscophyceae</taxon>
        <taxon>Thalassiosirophycidae</taxon>
        <taxon>Thalassiosirales</taxon>
        <taxon>Thalassiosiraceae</taxon>
        <taxon>Thalassiosira</taxon>
    </lineage>
</organism>
<dbReference type="PANTHER" id="PTHR13271:SF137">
    <property type="entry name" value="SET DOMAIN-CONTAINING PROTEIN"/>
    <property type="match status" value="1"/>
</dbReference>
<feature type="coiled-coil region" evidence="1">
    <location>
        <begin position="338"/>
        <end position="365"/>
    </location>
</feature>
<dbReference type="Gene3D" id="3.90.1410.10">
    <property type="entry name" value="set domain protein methyltransferase, domain 1"/>
    <property type="match status" value="1"/>
</dbReference>
<dbReference type="InterPro" id="IPR001214">
    <property type="entry name" value="SET_dom"/>
</dbReference>
<comment type="caution">
    <text evidence="4">The sequence shown here is derived from an EMBL/GenBank/DDBJ whole genome shotgun (WGS) entry which is preliminary data.</text>
</comment>
<keyword evidence="2" id="KW-0732">Signal</keyword>
<keyword evidence="5" id="KW-1185">Reference proteome</keyword>
<dbReference type="AlphaFoldDB" id="K0RLH3"/>
<feature type="chain" id="PRO_5003839296" description="SET domain-containing protein" evidence="2">
    <location>
        <begin position="25"/>
        <end position="406"/>
    </location>
</feature>